<dbReference type="OrthoDB" id="2985014at2759"/>
<proteinExistence type="predicted"/>
<dbReference type="PANTHER" id="PTHR43791">
    <property type="entry name" value="PERMEASE-RELATED"/>
    <property type="match status" value="1"/>
</dbReference>
<dbReference type="GO" id="GO:0022857">
    <property type="term" value="F:transmembrane transporter activity"/>
    <property type="evidence" value="ECO:0007669"/>
    <property type="project" value="InterPro"/>
</dbReference>
<comment type="caution">
    <text evidence="8">The sequence shown here is derived from an EMBL/GenBank/DDBJ whole genome shotgun (WGS) entry which is preliminary data.</text>
</comment>
<evidence type="ECO:0000256" key="3">
    <source>
        <dbReference type="ARBA" id="ARBA00022692"/>
    </source>
</evidence>
<accession>J5QL47</accession>
<evidence type="ECO:0000256" key="5">
    <source>
        <dbReference type="ARBA" id="ARBA00023136"/>
    </source>
</evidence>
<feature type="transmembrane region" description="Helical" evidence="7">
    <location>
        <begin position="482"/>
        <end position="506"/>
    </location>
</feature>
<sequence>MIPRPTPEFLVPGRPTTSVGSKGRYLRKAMPRNGSLVVGSGGYLYRRAPLPTCRTPGRAPKRRPLRHDSVATDTSTSQLSYLDPCLDYRTCREAVPSLSAVPSRGEAQPKNQRSSYTSTRLPSEGRSAPKHRFETRSLTKSASEPLTIHLPLLAMDVRATATPNEKTSTTEYDDTKAVGSIDEAAEAELIEIDPADEKRVVRKIDFRVVPMAVILYLVSFLDRANIATALLKTLRPSRLIPTIVLVRGGISIGNGFAQNYATVLACRLLLGMCEAAFSPCLILYMTMFYSRYELSLRITLLYSMIAGSGTIGGLLATGLLKMDGLRGLEGWRWLYIIEGAVTILVGITYFFLIADSPETARYLNDDDKAVVRLRAKKEAVFTHDDGFSWVEVRKALTDPVIYLSGLAHLGFDTCMYGFSTFLVVIVSGFGITAPVYFWCTLCYFIGTFIVMRYHSIYFVIMGFGLVTIVGYCMLVAGVKGHAAQLVGCILAGSGIYLGVGLHVTWLAQNIAGFRKRSVSVGMQQTMGNIGGVIAGQIYRDSDKPAYIIGHGASLGFWMMALIGITVEWYVWRTRNKRRDMMTAEEKESIDAKGITGDHHYSFRYSL</sequence>
<reference evidence="8 9" key="1">
    <citation type="journal article" date="2012" name="Eukaryot. Cell">
        <title>Draft genome sequence of CBS 2479, the standard type strain of Trichosporon asahii.</title>
        <authorList>
            <person name="Yang R.Y."/>
            <person name="Li H.T."/>
            <person name="Zhu H."/>
            <person name="Zhou G.P."/>
            <person name="Wang M."/>
            <person name="Wang L."/>
        </authorList>
    </citation>
    <scope>NUCLEOTIDE SEQUENCE [LARGE SCALE GENOMIC DNA]</scope>
    <source>
        <strain evidence="9">ATCC 90039 / CBS 2479 / JCM 2466 / KCTC 7840 / NCYC 2677 / UAMH 7654</strain>
    </source>
</reference>
<feature type="transmembrane region" description="Helical" evidence="7">
    <location>
        <begin position="456"/>
        <end position="476"/>
    </location>
</feature>
<dbReference type="AlphaFoldDB" id="J5QL47"/>
<evidence type="ECO:0000256" key="6">
    <source>
        <dbReference type="SAM" id="MobiDB-lite"/>
    </source>
</evidence>
<keyword evidence="5 7" id="KW-0472">Membrane</keyword>
<keyword evidence="4 7" id="KW-1133">Transmembrane helix</keyword>
<evidence type="ECO:0000256" key="4">
    <source>
        <dbReference type="ARBA" id="ARBA00022989"/>
    </source>
</evidence>
<feature type="transmembrane region" description="Helical" evidence="7">
    <location>
        <begin position="544"/>
        <end position="571"/>
    </location>
</feature>
<organism evidence="8 9">
    <name type="scientific">Trichosporon asahii var. asahii (strain ATCC 90039 / CBS 2479 / JCM 2466 / KCTC 7840 / NBRC 103889/ NCYC 2677 / UAMH 7654)</name>
    <name type="common">Yeast</name>
    <dbReference type="NCBI Taxonomy" id="1186058"/>
    <lineage>
        <taxon>Eukaryota</taxon>
        <taxon>Fungi</taxon>
        <taxon>Dikarya</taxon>
        <taxon>Basidiomycota</taxon>
        <taxon>Agaricomycotina</taxon>
        <taxon>Tremellomycetes</taxon>
        <taxon>Trichosporonales</taxon>
        <taxon>Trichosporonaceae</taxon>
        <taxon>Trichosporon</taxon>
    </lineage>
</organism>
<name>J5QL47_TRIAS</name>
<keyword evidence="2" id="KW-0813">Transport</keyword>
<protein>
    <submittedName>
        <fullName evidence="8">Major facilitator superfamily transporter</fullName>
    </submittedName>
</protein>
<dbReference type="HOGENOM" id="CLU_001265_0_1_1"/>
<evidence type="ECO:0000256" key="1">
    <source>
        <dbReference type="ARBA" id="ARBA00004141"/>
    </source>
</evidence>
<dbReference type="PANTHER" id="PTHR43791:SF24">
    <property type="entry name" value="NICOTINIC ACID PLASMA MEMBRANE TRANSPORTER"/>
    <property type="match status" value="1"/>
</dbReference>
<feature type="transmembrane region" description="Helical" evidence="7">
    <location>
        <begin position="301"/>
        <end position="320"/>
    </location>
</feature>
<comment type="subcellular location">
    <subcellularLocation>
        <location evidence="1">Membrane</location>
        <topology evidence="1">Multi-pass membrane protein</topology>
    </subcellularLocation>
</comment>
<dbReference type="Pfam" id="PF07690">
    <property type="entry name" value="MFS_1"/>
    <property type="match status" value="1"/>
</dbReference>
<dbReference type="Gene3D" id="1.20.1250.20">
    <property type="entry name" value="MFS general substrate transporter like domains"/>
    <property type="match status" value="1"/>
</dbReference>
<dbReference type="RefSeq" id="XP_014179081.1">
    <property type="nucleotide sequence ID" value="XM_014323606.1"/>
</dbReference>
<feature type="transmembrane region" description="Helical" evidence="7">
    <location>
        <begin position="332"/>
        <end position="354"/>
    </location>
</feature>
<gene>
    <name evidence="8" type="ORF">A1Q1_03153</name>
</gene>
<dbReference type="Proteomes" id="UP000002748">
    <property type="component" value="Unassembled WGS sequence"/>
</dbReference>
<feature type="compositionally biased region" description="Polar residues" evidence="6">
    <location>
        <begin position="109"/>
        <end position="121"/>
    </location>
</feature>
<dbReference type="InterPro" id="IPR036259">
    <property type="entry name" value="MFS_trans_sf"/>
</dbReference>
<dbReference type="GeneID" id="25986666"/>
<dbReference type="SUPFAM" id="SSF103473">
    <property type="entry name" value="MFS general substrate transporter"/>
    <property type="match status" value="1"/>
</dbReference>
<evidence type="ECO:0000313" key="8">
    <source>
        <dbReference type="EMBL" id="EJT47918.1"/>
    </source>
</evidence>
<dbReference type="GO" id="GO:0016020">
    <property type="term" value="C:membrane"/>
    <property type="evidence" value="ECO:0007669"/>
    <property type="project" value="UniProtKB-SubCell"/>
</dbReference>
<feature type="transmembrane region" description="Helical" evidence="7">
    <location>
        <begin position="269"/>
        <end position="289"/>
    </location>
</feature>
<evidence type="ECO:0000313" key="9">
    <source>
        <dbReference type="Proteomes" id="UP000002748"/>
    </source>
</evidence>
<dbReference type="EMBL" id="ALBS01000223">
    <property type="protein sequence ID" value="EJT47918.1"/>
    <property type="molecule type" value="Genomic_DNA"/>
</dbReference>
<evidence type="ECO:0000256" key="2">
    <source>
        <dbReference type="ARBA" id="ARBA00022448"/>
    </source>
</evidence>
<dbReference type="InterPro" id="IPR011701">
    <property type="entry name" value="MFS"/>
</dbReference>
<feature type="transmembrane region" description="Helical" evidence="7">
    <location>
        <begin position="421"/>
        <end position="444"/>
    </location>
</feature>
<feature type="region of interest" description="Disordered" evidence="6">
    <location>
        <begin position="98"/>
        <end position="140"/>
    </location>
</feature>
<dbReference type="VEuPathDB" id="FungiDB:A1Q1_03153"/>
<evidence type="ECO:0000256" key="7">
    <source>
        <dbReference type="SAM" id="Phobius"/>
    </source>
</evidence>
<dbReference type="KEGG" id="tasa:A1Q1_03153"/>
<keyword evidence="3 7" id="KW-0812">Transmembrane</keyword>